<evidence type="ECO:0000313" key="3">
    <source>
        <dbReference type="EMBL" id="MBP2066205.1"/>
    </source>
</evidence>
<accession>A0ABS4N2F6</accession>
<dbReference type="EMBL" id="JAGGLR010000023">
    <property type="protein sequence ID" value="MBP2066205.1"/>
    <property type="molecule type" value="Genomic_DNA"/>
</dbReference>
<evidence type="ECO:0000313" key="4">
    <source>
        <dbReference type="Proteomes" id="UP000756710"/>
    </source>
</evidence>
<organism evidence="3 4">
    <name type="scientific">Streptomyces iranensis</name>
    <dbReference type="NCBI Taxonomy" id="576784"/>
    <lineage>
        <taxon>Bacteria</taxon>
        <taxon>Bacillati</taxon>
        <taxon>Actinomycetota</taxon>
        <taxon>Actinomycetes</taxon>
        <taxon>Kitasatosporales</taxon>
        <taxon>Streptomycetaceae</taxon>
        <taxon>Streptomyces</taxon>
        <taxon>Streptomyces violaceusniger group</taxon>
    </lineage>
</organism>
<evidence type="ECO:0000256" key="1">
    <source>
        <dbReference type="SAM" id="MobiDB-lite"/>
    </source>
</evidence>
<feature type="domain" description="Tn3 transposase DDE" evidence="2">
    <location>
        <begin position="3"/>
        <end position="117"/>
    </location>
</feature>
<dbReference type="Pfam" id="PF01526">
    <property type="entry name" value="DDE_Tnp_Tn3"/>
    <property type="match status" value="1"/>
</dbReference>
<comment type="caution">
    <text evidence="3">The sequence shown here is derived from an EMBL/GenBank/DDBJ whole genome shotgun (WGS) entry which is preliminary data.</text>
</comment>
<evidence type="ECO:0000259" key="2">
    <source>
        <dbReference type="Pfam" id="PF01526"/>
    </source>
</evidence>
<dbReference type="InterPro" id="IPR002513">
    <property type="entry name" value="Tn3_Tnp_DDE_dom"/>
</dbReference>
<sequence>MDTYFDNRLAETSVRYGKPGGIAYRHISDTCITLFTRFIPCGVWEAVYVIEGLLKNSSEVEPTTVHADTQGQTLPVFTLAHLLGFDLMPRIRNWKDLAFYRPSRTTEYVHIDALVRRGWLELNRPRPDRVPSPAPDAGGHLRARGRHLLGDAAQAAAVRVAQERHVRRLPRGRPRHPHRPTPAVSDGRTAASAGDRGDQQGRVVRPPLRAQKLQARDGPYFRAGQVHPRLLTPT</sequence>
<protein>
    <recommendedName>
        <fullName evidence="2">Tn3 transposase DDE domain-containing protein</fullName>
    </recommendedName>
</protein>
<proteinExistence type="predicted"/>
<name>A0ABS4N2F6_9ACTN</name>
<keyword evidence="4" id="KW-1185">Reference proteome</keyword>
<feature type="compositionally biased region" description="Basic residues" evidence="1">
    <location>
        <begin position="165"/>
        <end position="179"/>
    </location>
</feature>
<dbReference type="Proteomes" id="UP000756710">
    <property type="component" value="Unassembled WGS sequence"/>
</dbReference>
<feature type="region of interest" description="Disordered" evidence="1">
    <location>
        <begin position="165"/>
        <end position="217"/>
    </location>
</feature>
<gene>
    <name evidence="3" type="ORF">J2Z30_007253</name>
</gene>
<reference evidence="3 4" key="1">
    <citation type="submission" date="2021-03" db="EMBL/GenBank/DDBJ databases">
        <title>Genomic Encyclopedia of Type Strains, Phase IV (KMG-IV): sequencing the most valuable type-strain genomes for metagenomic binning, comparative biology and taxonomic classification.</title>
        <authorList>
            <person name="Goeker M."/>
        </authorList>
    </citation>
    <scope>NUCLEOTIDE SEQUENCE [LARGE SCALE GENOMIC DNA]</scope>
    <source>
        <strain evidence="3 4">DSM 41954</strain>
    </source>
</reference>